<evidence type="ECO:0000313" key="2">
    <source>
        <dbReference type="Proteomes" id="UP001165122"/>
    </source>
</evidence>
<keyword evidence="2" id="KW-1185">Reference proteome</keyword>
<dbReference type="OrthoDB" id="3561125at2759"/>
<organism evidence="1 2">
    <name type="scientific">Triparma laevis f. longispina</name>
    <dbReference type="NCBI Taxonomy" id="1714387"/>
    <lineage>
        <taxon>Eukaryota</taxon>
        <taxon>Sar</taxon>
        <taxon>Stramenopiles</taxon>
        <taxon>Ochrophyta</taxon>
        <taxon>Bolidophyceae</taxon>
        <taxon>Parmales</taxon>
        <taxon>Triparmaceae</taxon>
        <taxon>Triparma</taxon>
    </lineage>
</organism>
<evidence type="ECO:0000313" key="1">
    <source>
        <dbReference type="EMBL" id="GMH79405.1"/>
    </source>
</evidence>
<name>A0A9W7B4H0_9STRA</name>
<dbReference type="Proteomes" id="UP001165122">
    <property type="component" value="Unassembled WGS sequence"/>
</dbReference>
<accession>A0A9W7B4H0</accession>
<sequence>MANVHDIGAKWKYCEEEGCKFKTKYASMLRSHEKNVHDVDLEGEGEEEGPGARYEWAVPLESEATEEARTGLA</sequence>
<protein>
    <submittedName>
        <fullName evidence="1">Uncharacterized protein</fullName>
    </submittedName>
</protein>
<proteinExistence type="predicted"/>
<dbReference type="AlphaFoldDB" id="A0A9W7B4H0"/>
<dbReference type="EMBL" id="BRXW01000917">
    <property type="protein sequence ID" value="GMH79405.1"/>
    <property type="molecule type" value="Genomic_DNA"/>
</dbReference>
<reference evidence="2" key="1">
    <citation type="journal article" date="2023" name="Commun. Biol.">
        <title>Genome analysis of Parmales, the sister group of diatoms, reveals the evolutionary specialization of diatoms from phago-mixotrophs to photoautotrophs.</title>
        <authorList>
            <person name="Ban H."/>
            <person name="Sato S."/>
            <person name="Yoshikawa S."/>
            <person name="Yamada K."/>
            <person name="Nakamura Y."/>
            <person name="Ichinomiya M."/>
            <person name="Sato N."/>
            <person name="Blanc-Mathieu R."/>
            <person name="Endo H."/>
            <person name="Kuwata A."/>
            <person name="Ogata H."/>
        </authorList>
    </citation>
    <scope>NUCLEOTIDE SEQUENCE [LARGE SCALE GENOMIC DNA]</scope>
    <source>
        <strain evidence="2">NIES 3700</strain>
    </source>
</reference>
<gene>
    <name evidence="1" type="ORF">TrLO_g3598</name>
</gene>
<comment type="caution">
    <text evidence="1">The sequence shown here is derived from an EMBL/GenBank/DDBJ whole genome shotgun (WGS) entry which is preliminary data.</text>
</comment>